<sequence length="76" mass="7965">MITWRKSDHSNDYEGSCVELGALDRGEVGVRDSKAPGDGHLTITASEFAVLVDLVRHRVDPSGVGVASSASGRAVV</sequence>
<proteinExistence type="predicted"/>
<dbReference type="Proteomes" id="UP001595872">
    <property type="component" value="Unassembled WGS sequence"/>
</dbReference>
<dbReference type="Pfam" id="PF04149">
    <property type="entry name" value="DUF397"/>
    <property type="match status" value="1"/>
</dbReference>
<feature type="domain" description="DUF397" evidence="1">
    <location>
        <begin position="3"/>
        <end position="56"/>
    </location>
</feature>
<gene>
    <name evidence="2" type="ORF">ACFPCY_31535</name>
</gene>
<dbReference type="InterPro" id="IPR007278">
    <property type="entry name" value="DUF397"/>
</dbReference>
<accession>A0ABV9U7U3</accession>
<name>A0ABV9U7U3_9ACTN</name>
<dbReference type="EMBL" id="JBHSIT010000010">
    <property type="protein sequence ID" value="MFC4911876.1"/>
    <property type="molecule type" value="Genomic_DNA"/>
</dbReference>
<evidence type="ECO:0000259" key="1">
    <source>
        <dbReference type="Pfam" id="PF04149"/>
    </source>
</evidence>
<organism evidence="2 3">
    <name type="scientific">Actinomadura gamaensis</name>
    <dbReference type="NCBI Taxonomy" id="1763541"/>
    <lineage>
        <taxon>Bacteria</taxon>
        <taxon>Bacillati</taxon>
        <taxon>Actinomycetota</taxon>
        <taxon>Actinomycetes</taxon>
        <taxon>Streptosporangiales</taxon>
        <taxon>Thermomonosporaceae</taxon>
        <taxon>Actinomadura</taxon>
    </lineage>
</organism>
<evidence type="ECO:0000313" key="3">
    <source>
        <dbReference type="Proteomes" id="UP001595872"/>
    </source>
</evidence>
<reference evidence="3" key="1">
    <citation type="journal article" date="2019" name="Int. J. Syst. Evol. Microbiol.">
        <title>The Global Catalogue of Microorganisms (GCM) 10K type strain sequencing project: providing services to taxonomists for standard genome sequencing and annotation.</title>
        <authorList>
            <consortium name="The Broad Institute Genomics Platform"/>
            <consortium name="The Broad Institute Genome Sequencing Center for Infectious Disease"/>
            <person name="Wu L."/>
            <person name="Ma J."/>
        </authorList>
    </citation>
    <scope>NUCLEOTIDE SEQUENCE [LARGE SCALE GENOMIC DNA]</scope>
    <source>
        <strain evidence="3">KLKA75</strain>
    </source>
</reference>
<evidence type="ECO:0000313" key="2">
    <source>
        <dbReference type="EMBL" id="MFC4911876.1"/>
    </source>
</evidence>
<protein>
    <submittedName>
        <fullName evidence="2">DUF397 domain-containing protein</fullName>
    </submittedName>
</protein>
<comment type="caution">
    <text evidence="2">The sequence shown here is derived from an EMBL/GenBank/DDBJ whole genome shotgun (WGS) entry which is preliminary data.</text>
</comment>
<keyword evidence="3" id="KW-1185">Reference proteome</keyword>
<dbReference type="RefSeq" id="WP_378261220.1">
    <property type="nucleotide sequence ID" value="NZ_JBHSIT010000010.1"/>
</dbReference>